<feature type="domain" description="Arrestin C-terminal-like" evidence="2">
    <location>
        <begin position="238"/>
        <end position="365"/>
    </location>
</feature>
<reference evidence="3" key="4">
    <citation type="submission" date="2025-09" db="UniProtKB">
        <authorList>
            <consortium name="Ensembl"/>
        </authorList>
    </citation>
    <scope>IDENTIFICATION</scope>
</reference>
<dbReference type="InterPro" id="IPR050357">
    <property type="entry name" value="Arrestin_domain-protein"/>
</dbReference>
<dbReference type="InterPro" id="IPR014752">
    <property type="entry name" value="Arrestin-like_C"/>
</dbReference>
<evidence type="ECO:0000313" key="3">
    <source>
        <dbReference type="Ensembl" id="ENSELUP00000017443.3"/>
    </source>
</evidence>
<dbReference type="GO" id="GO:0007399">
    <property type="term" value="P:nervous system development"/>
    <property type="evidence" value="ECO:0007669"/>
    <property type="project" value="UniProtKB-ARBA"/>
</dbReference>
<dbReference type="Proteomes" id="UP000265140">
    <property type="component" value="Chromosome 13"/>
</dbReference>
<dbReference type="InterPro" id="IPR014756">
    <property type="entry name" value="Ig_E-set"/>
</dbReference>
<dbReference type="STRING" id="8010.ENSELUP00000017443"/>
<dbReference type="GO" id="GO:0005737">
    <property type="term" value="C:cytoplasm"/>
    <property type="evidence" value="ECO:0007669"/>
    <property type="project" value="TreeGrafter"/>
</dbReference>
<name>A0A3P8YLG5_ESOLU</name>
<protein>
    <recommendedName>
        <fullName evidence="2">Arrestin C-terminal-like domain-containing protein</fullName>
    </recommendedName>
</protein>
<dbReference type="Ensembl" id="ENSELUT00000027015.3">
    <property type="protein sequence ID" value="ENSELUP00000017443.3"/>
    <property type="gene ID" value="ENSELUG00000017136.3"/>
</dbReference>
<dbReference type="AlphaFoldDB" id="A0A3P8YLG5"/>
<dbReference type="PANTHER" id="PTHR11188">
    <property type="entry name" value="ARRESTIN DOMAIN CONTAINING PROTEIN"/>
    <property type="match status" value="1"/>
</dbReference>
<accession>A0A3P8YLG5</accession>
<dbReference type="InParanoid" id="A0A3P8YLG5"/>
<dbReference type="OMA" id="PKRSIWF"/>
<comment type="similarity">
    <text evidence="1">Belongs to the arrestin family.</text>
</comment>
<dbReference type="Gene3D" id="2.60.40.640">
    <property type="match status" value="1"/>
</dbReference>
<reference evidence="4" key="1">
    <citation type="journal article" date="2014" name="PLoS ONE">
        <title>The genome and linkage map of the northern pike (Esox lucius): conserved synteny revealed between the salmonid sister group and the Neoteleostei.</title>
        <authorList>
            <person name="Rondeau E.B."/>
            <person name="Minkley D.R."/>
            <person name="Leong J.S."/>
            <person name="Messmer A.M."/>
            <person name="Jantzen J.R."/>
            <person name="von Schalburg K.R."/>
            <person name="Lemon C."/>
            <person name="Bird N.H."/>
            <person name="Koop B.F."/>
        </authorList>
    </citation>
    <scope>NUCLEOTIDE SEQUENCE</scope>
</reference>
<dbReference type="Bgee" id="ENSELUG00000017136">
    <property type="expression patterns" value="Expressed in nose and 4 other cell types or tissues"/>
</dbReference>
<proteinExistence type="inferred from homology"/>
<reference evidence="3" key="3">
    <citation type="submission" date="2025-08" db="UniProtKB">
        <authorList>
            <consortium name="Ensembl"/>
        </authorList>
    </citation>
    <scope>IDENTIFICATION</scope>
</reference>
<dbReference type="Pfam" id="PF00339">
    <property type="entry name" value="Arrestin_N"/>
    <property type="match status" value="1"/>
</dbReference>
<dbReference type="GO" id="GO:0005886">
    <property type="term" value="C:plasma membrane"/>
    <property type="evidence" value="ECO:0007669"/>
    <property type="project" value="TreeGrafter"/>
</dbReference>
<evidence type="ECO:0000313" key="4">
    <source>
        <dbReference type="Proteomes" id="UP000265140"/>
    </source>
</evidence>
<organism evidence="3 4">
    <name type="scientific">Esox lucius</name>
    <name type="common">Northern pike</name>
    <dbReference type="NCBI Taxonomy" id="8010"/>
    <lineage>
        <taxon>Eukaryota</taxon>
        <taxon>Metazoa</taxon>
        <taxon>Chordata</taxon>
        <taxon>Craniata</taxon>
        <taxon>Vertebrata</taxon>
        <taxon>Euteleostomi</taxon>
        <taxon>Actinopterygii</taxon>
        <taxon>Neopterygii</taxon>
        <taxon>Teleostei</taxon>
        <taxon>Protacanthopterygii</taxon>
        <taxon>Esociformes</taxon>
        <taxon>Esocidae</taxon>
        <taxon>Esox</taxon>
    </lineage>
</organism>
<sequence>MHTTILCSVHCSYLFFFSFIPFVLIAAPTARTNSLFVVKHSPISYYAQWVTHTIVQRHESYIRVEAATFIRSCTSSSSSSAYPGAATFIRSCTMTIKSFSVDYLRNNEQGIFSSGDTITGRISLVALKETTLQSLCVKVKGKAEVKWMELDGQNTVVCSDKKKYFGLRKVLREGKGDGSEIITPGRHVYPFTFQIPAKEMPSSYVGKCGKITYSLKAKLIRTLWLIDKAKTEFPFLSKADIIIPGLRVKYSFYLFSVSIEVLIEIHNNSTRTVTPNFSLYEKQSFFAKHKRKVYTHDIITAIGDPVPAATRQTATKVLTVPSQLSVSFLDCSILNLEYMLKVSLDIPMAKDPEVNLLVVILLDKSKAAEERLQEYSWSK</sequence>
<dbReference type="Pfam" id="PF02752">
    <property type="entry name" value="Arrestin_C"/>
    <property type="match status" value="1"/>
</dbReference>
<evidence type="ECO:0000259" key="2">
    <source>
        <dbReference type="SMART" id="SM01017"/>
    </source>
</evidence>
<reference evidence="3" key="2">
    <citation type="submission" date="2020-02" db="EMBL/GenBank/DDBJ databases">
        <title>Esox lucius (northern pike) genome, fEsoLuc1, primary haplotype.</title>
        <authorList>
            <person name="Myers G."/>
            <person name="Karagic N."/>
            <person name="Meyer A."/>
            <person name="Pippel M."/>
            <person name="Reichard M."/>
            <person name="Winkler S."/>
            <person name="Tracey A."/>
            <person name="Sims Y."/>
            <person name="Howe K."/>
            <person name="Rhie A."/>
            <person name="Formenti G."/>
            <person name="Durbin R."/>
            <person name="Fedrigo O."/>
            <person name="Jarvis E.D."/>
        </authorList>
    </citation>
    <scope>NUCLEOTIDE SEQUENCE [LARGE SCALE GENOMIC DNA]</scope>
</reference>
<keyword evidence="4" id="KW-1185">Reference proteome</keyword>
<evidence type="ECO:0000256" key="1">
    <source>
        <dbReference type="ARBA" id="ARBA00005298"/>
    </source>
</evidence>
<dbReference type="SMART" id="SM01017">
    <property type="entry name" value="Arrestin_C"/>
    <property type="match status" value="1"/>
</dbReference>
<dbReference type="PANTHER" id="PTHR11188:SF135">
    <property type="entry name" value="ARRESTIN DOMAIN CONTAINING 3-LIKE-RELATED"/>
    <property type="match status" value="1"/>
</dbReference>
<dbReference type="InterPro" id="IPR011021">
    <property type="entry name" value="Arrestin-like_N"/>
</dbReference>
<dbReference type="InterPro" id="IPR011022">
    <property type="entry name" value="Arrestin_C-like"/>
</dbReference>
<dbReference type="SUPFAM" id="SSF81296">
    <property type="entry name" value="E set domains"/>
    <property type="match status" value="2"/>
</dbReference>
<dbReference type="GO" id="GO:0015031">
    <property type="term" value="P:protein transport"/>
    <property type="evidence" value="ECO:0007669"/>
    <property type="project" value="TreeGrafter"/>
</dbReference>
<dbReference type="GeneTree" id="ENSGT00940000164012"/>